<feature type="domain" description="ABC transporter" evidence="5">
    <location>
        <begin position="2"/>
        <end position="226"/>
    </location>
</feature>
<keyword evidence="7" id="KW-1185">Reference proteome</keyword>
<name>A0A0R2CAS2_9LACO</name>
<evidence type="ECO:0000313" key="7">
    <source>
        <dbReference type="Proteomes" id="UP000051576"/>
    </source>
</evidence>
<dbReference type="PANTHER" id="PTHR24220">
    <property type="entry name" value="IMPORT ATP-BINDING PROTEIN"/>
    <property type="match status" value="1"/>
</dbReference>
<reference evidence="6 7" key="1">
    <citation type="journal article" date="2015" name="Genome Announc.">
        <title>Expanding the biotechnology potential of lactobacilli through comparative genomics of 213 strains and associated genera.</title>
        <authorList>
            <person name="Sun Z."/>
            <person name="Harris H.M."/>
            <person name="McCann A."/>
            <person name="Guo C."/>
            <person name="Argimon S."/>
            <person name="Zhang W."/>
            <person name="Yang X."/>
            <person name="Jeffery I.B."/>
            <person name="Cooney J.C."/>
            <person name="Kagawa T.F."/>
            <person name="Liu W."/>
            <person name="Song Y."/>
            <person name="Salvetti E."/>
            <person name="Wrobel A."/>
            <person name="Rasinkangas P."/>
            <person name="Parkhill J."/>
            <person name="Rea M.C."/>
            <person name="O'Sullivan O."/>
            <person name="Ritari J."/>
            <person name="Douillard F.P."/>
            <person name="Paul Ross R."/>
            <person name="Yang R."/>
            <person name="Briner A.E."/>
            <person name="Felis G.E."/>
            <person name="de Vos W.M."/>
            <person name="Barrangou R."/>
            <person name="Klaenhammer T.R."/>
            <person name="Caufield P.W."/>
            <person name="Cui Y."/>
            <person name="Zhang H."/>
            <person name="O'Toole P.W."/>
        </authorList>
    </citation>
    <scope>NUCLEOTIDE SEQUENCE [LARGE SCALE GENOMIC DNA]</scope>
    <source>
        <strain evidence="6 7">DSM 20605</strain>
    </source>
</reference>
<dbReference type="InterPro" id="IPR027417">
    <property type="entry name" value="P-loop_NTPase"/>
</dbReference>
<dbReference type="Gene3D" id="3.40.50.300">
    <property type="entry name" value="P-loop containing nucleotide triphosphate hydrolases"/>
    <property type="match status" value="1"/>
</dbReference>
<dbReference type="PROSITE" id="PS00211">
    <property type="entry name" value="ABC_TRANSPORTER_1"/>
    <property type="match status" value="1"/>
</dbReference>
<evidence type="ECO:0000256" key="2">
    <source>
        <dbReference type="ARBA" id="ARBA00022448"/>
    </source>
</evidence>
<dbReference type="InterPro" id="IPR015854">
    <property type="entry name" value="ABC_transpr_LolD-like"/>
</dbReference>
<dbReference type="eggNOG" id="COG1136">
    <property type="taxonomic scope" value="Bacteria"/>
</dbReference>
<dbReference type="PROSITE" id="PS50893">
    <property type="entry name" value="ABC_TRANSPORTER_2"/>
    <property type="match status" value="1"/>
</dbReference>
<sequence>MLKVEDLTYQYPKSDKKLFEHVNLEFDAGELYAIVGRSGAGKTTFLSLLAGLDVPTSGKLKYQEQMVTASTLSEYRRKDVSMVFQAYNLFDYMTVMENILTAMELTGSKNRHDRQYVLQLLAKIGIDRQLADKKVVFLSGGQQQRVAIVRTMCCDAQLVLADEPTGNLDEDNTTEVINLFKKLAHEENRCVIIVTHEAEVARNCDVQIELHQGHFSVQRNLCRSSK</sequence>
<dbReference type="AlphaFoldDB" id="A0A0R2CAS2"/>
<gene>
    <name evidence="6" type="ORF">FD21_GL001201</name>
</gene>
<protein>
    <submittedName>
        <fullName evidence="6">Peptide ABC transporter ATPase</fullName>
    </submittedName>
</protein>
<dbReference type="PATRIC" id="fig|1133569.4.peg.1333"/>
<proteinExistence type="inferred from homology"/>
<dbReference type="OrthoDB" id="9791546at2"/>
<dbReference type="InterPro" id="IPR003593">
    <property type="entry name" value="AAA+_ATPase"/>
</dbReference>
<dbReference type="GO" id="GO:0016887">
    <property type="term" value="F:ATP hydrolysis activity"/>
    <property type="evidence" value="ECO:0007669"/>
    <property type="project" value="InterPro"/>
</dbReference>
<accession>A0A0R2CAS2</accession>
<keyword evidence="2" id="KW-0813">Transport</keyword>
<dbReference type="PANTHER" id="PTHR24220:SF689">
    <property type="entry name" value="LIPOPROTEIN-RELEASING SYSTEM ATP-BINDING PROTEIN LOLD"/>
    <property type="match status" value="1"/>
</dbReference>
<dbReference type="Pfam" id="PF00005">
    <property type="entry name" value="ABC_tran"/>
    <property type="match status" value="1"/>
</dbReference>
<organism evidence="6 7">
    <name type="scientific">Liquorilactobacillus vini DSM 20605</name>
    <dbReference type="NCBI Taxonomy" id="1133569"/>
    <lineage>
        <taxon>Bacteria</taxon>
        <taxon>Bacillati</taxon>
        <taxon>Bacillota</taxon>
        <taxon>Bacilli</taxon>
        <taxon>Lactobacillales</taxon>
        <taxon>Lactobacillaceae</taxon>
        <taxon>Liquorilactobacillus</taxon>
    </lineage>
</organism>
<evidence type="ECO:0000256" key="1">
    <source>
        <dbReference type="ARBA" id="ARBA00005417"/>
    </source>
</evidence>
<dbReference type="CDD" id="cd03255">
    <property type="entry name" value="ABC_MJ0796_LolCDE_FtsE"/>
    <property type="match status" value="1"/>
</dbReference>
<dbReference type="RefSeq" id="WP_010581198.1">
    <property type="nucleotide sequence ID" value="NZ_AHYZ01000169.1"/>
</dbReference>
<evidence type="ECO:0000256" key="3">
    <source>
        <dbReference type="ARBA" id="ARBA00022741"/>
    </source>
</evidence>
<evidence type="ECO:0000313" key="6">
    <source>
        <dbReference type="EMBL" id="KRM88474.1"/>
    </source>
</evidence>
<dbReference type="SMART" id="SM00382">
    <property type="entry name" value="AAA"/>
    <property type="match status" value="1"/>
</dbReference>
<dbReference type="GO" id="GO:0005886">
    <property type="term" value="C:plasma membrane"/>
    <property type="evidence" value="ECO:0007669"/>
    <property type="project" value="TreeGrafter"/>
</dbReference>
<dbReference type="Proteomes" id="UP000051576">
    <property type="component" value="Unassembled WGS sequence"/>
</dbReference>
<keyword evidence="4" id="KW-0067">ATP-binding</keyword>
<comment type="caution">
    <text evidence="6">The sequence shown here is derived from an EMBL/GenBank/DDBJ whole genome shotgun (WGS) entry which is preliminary data.</text>
</comment>
<keyword evidence="3" id="KW-0547">Nucleotide-binding</keyword>
<evidence type="ECO:0000259" key="5">
    <source>
        <dbReference type="PROSITE" id="PS50893"/>
    </source>
</evidence>
<evidence type="ECO:0000256" key="4">
    <source>
        <dbReference type="ARBA" id="ARBA00022840"/>
    </source>
</evidence>
<dbReference type="InterPro" id="IPR017871">
    <property type="entry name" value="ABC_transporter-like_CS"/>
</dbReference>
<dbReference type="STRING" id="1133569.FD21_GL001201"/>
<dbReference type="InterPro" id="IPR017911">
    <property type="entry name" value="MacB-like_ATP-bd"/>
</dbReference>
<dbReference type="GO" id="GO:0022857">
    <property type="term" value="F:transmembrane transporter activity"/>
    <property type="evidence" value="ECO:0007669"/>
    <property type="project" value="TreeGrafter"/>
</dbReference>
<dbReference type="GO" id="GO:0005524">
    <property type="term" value="F:ATP binding"/>
    <property type="evidence" value="ECO:0007669"/>
    <property type="project" value="UniProtKB-KW"/>
</dbReference>
<dbReference type="SUPFAM" id="SSF52540">
    <property type="entry name" value="P-loop containing nucleoside triphosphate hydrolases"/>
    <property type="match status" value="1"/>
</dbReference>
<dbReference type="EMBL" id="AYYX01000033">
    <property type="protein sequence ID" value="KRM88474.1"/>
    <property type="molecule type" value="Genomic_DNA"/>
</dbReference>
<comment type="similarity">
    <text evidence="1">Belongs to the ABC transporter superfamily.</text>
</comment>
<dbReference type="InterPro" id="IPR003439">
    <property type="entry name" value="ABC_transporter-like_ATP-bd"/>
</dbReference>